<dbReference type="InterPro" id="IPR036291">
    <property type="entry name" value="NAD(P)-bd_dom_sf"/>
</dbReference>
<dbReference type="PANTHER" id="PTHR42760">
    <property type="entry name" value="SHORT-CHAIN DEHYDROGENASES/REDUCTASES FAMILY MEMBER"/>
    <property type="match status" value="1"/>
</dbReference>
<dbReference type="Proteomes" id="UP000664534">
    <property type="component" value="Unassembled WGS sequence"/>
</dbReference>
<dbReference type="InterPro" id="IPR002347">
    <property type="entry name" value="SDR_fam"/>
</dbReference>
<keyword evidence="2" id="KW-0521">NADP</keyword>
<dbReference type="EMBL" id="CAJPDT010000154">
    <property type="protein sequence ID" value="CAF9941702.1"/>
    <property type="molecule type" value="Genomic_DNA"/>
</dbReference>
<dbReference type="PANTHER" id="PTHR42760:SF124">
    <property type="entry name" value="SHORT-CHAIN DEHYDROGENASE_REDUCTASE"/>
    <property type="match status" value="1"/>
</dbReference>
<protein>
    <submittedName>
        <fullName evidence="3">Uncharacterized protein</fullName>
    </submittedName>
</protein>
<dbReference type="InterPro" id="IPR020904">
    <property type="entry name" value="Sc_DH/Rdtase_CS"/>
</dbReference>
<dbReference type="OrthoDB" id="417891at2759"/>
<dbReference type="PRINTS" id="PR00081">
    <property type="entry name" value="GDHRDH"/>
</dbReference>
<dbReference type="PROSITE" id="PS00061">
    <property type="entry name" value="ADH_SHORT"/>
    <property type="match status" value="1"/>
</dbReference>
<dbReference type="GO" id="GO:0016616">
    <property type="term" value="F:oxidoreductase activity, acting on the CH-OH group of donors, NAD or NADP as acceptor"/>
    <property type="evidence" value="ECO:0007669"/>
    <property type="project" value="TreeGrafter"/>
</dbReference>
<sequence>MAAPTPTYSTGDRLKDKVCIVTGAASGLGRAISLAYASQGARLVVCADLKPTPKSEFEAEDAGTPTHEVICRRHGANRGLFVRTNVTKADEVEELVQRAVMVGGRLDVMVNNAGIGGTENHGMVHDMAEETWDNVMAINSKSVFLGCKYACAQFMKQEPHPSGHKGWIVNTSSIMGLVGQMVYGAAYCASKGAVTLLTKQIAVEYAKHKVHCNAVCPGHLRTPMTQDQFQDREMRTAISALTPWGDEWGSARDVAQAYVYLASDDATYVTGVALPVDGGYCAQ</sequence>
<comment type="caution">
    <text evidence="3">The sequence shown here is derived from an EMBL/GenBank/DDBJ whole genome shotgun (WGS) entry which is preliminary data.</text>
</comment>
<keyword evidence="4" id="KW-1185">Reference proteome</keyword>
<dbReference type="PRINTS" id="PR00080">
    <property type="entry name" value="SDRFAMILY"/>
</dbReference>
<dbReference type="AlphaFoldDB" id="A0A8H3PIK7"/>
<reference evidence="3" key="1">
    <citation type="submission" date="2021-03" db="EMBL/GenBank/DDBJ databases">
        <authorList>
            <person name="Tagirdzhanova G."/>
        </authorList>
    </citation>
    <scope>NUCLEOTIDE SEQUENCE</scope>
</reference>
<proteinExistence type="inferred from homology"/>
<dbReference type="Pfam" id="PF13561">
    <property type="entry name" value="adh_short_C2"/>
    <property type="match status" value="1"/>
</dbReference>
<dbReference type="NCBIfam" id="NF005559">
    <property type="entry name" value="PRK07231.1"/>
    <property type="match status" value="1"/>
</dbReference>
<name>A0A8H3PIK7_9LECA</name>
<evidence type="ECO:0000256" key="2">
    <source>
        <dbReference type="ARBA" id="ARBA00022857"/>
    </source>
</evidence>
<dbReference type="FunFam" id="3.40.50.720:FF:000084">
    <property type="entry name" value="Short-chain dehydrogenase reductase"/>
    <property type="match status" value="1"/>
</dbReference>
<comment type="similarity">
    <text evidence="1">Belongs to the short-chain dehydrogenases/reductases (SDR) family.</text>
</comment>
<dbReference type="CDD" id="cd05233">
    <property type="entry name" value="SDR_c"/>
    <property type="match status" value="1"/>
</dbReference>
<evidence type="ECO:0000256" key="1">
    <source>
        <dbReference type="ARBA" id="ARBA00006484"/>
    </source>
</evidence>
<accession>A0A8H3PIK7</accession>
<dbReference type="Gene3D" id="3.40.50.720">
    <property type="entry name" value="NAD(P)-binding Rossmann-like Domain"/>
    <property type="match status" value="1"/>
</dbReference>
<evidence type="ECO:0000313" key="4">
    <source>
        <dbReference type="Proteomes" id="UP000664534"/>
    </source>
</evidence>
<evidence type="ECO:0000313" key="3">
    <source>
        <dbReference type="EMBL" id="CAF9941702.1"/>
    </source>
</evidence>
<dbReference type="SUPFAM" id="SSF51735">
    <property type="entry name" value="NAD(P)-binding Rossmann-fold domains"/>
    <property type="match status" value="1"/>
</dbReference>
<organism evidence="3 4">
    <name type="scientific">Imshaugia aleurites</name>
    <dbReference type="NCBI Taxonomy" id="172621"/>
    <lineage>
        <taxon>Eukaryota</taxon>
        <taxon>Fungi</taxon>
        <taxon>Dikarya</taxon>
        <taxon>Ascomycota</taxon>
        <taxon>Pezizomycotina</taxon>
        <taxon>Lecanoromycetes</taxon>
        <taxon>OSLEUM clade</taxon>
        <taxon>Lecanoromycetidae</taxon>
        <taxon>Lecanorales</taxon>
        <taxon>Lecanorineae</taxon>
        <taxon>Parmeliaceae</taxon>
        <taxon>Imshaugia</taxon>
    </lineage>
</organism>
<gene>
    <name evidence="3" type="ORF">IMSHALPRED_002859</name>
</gene>